<organism evidence="8 9">
    <name type="scientific">[Clostridium] hylemonae DSM 15053</name>
    <dbReference type="NCBI Taxonomy" id="553973"/>
    <lineage>
        <taxon>Bacteria</taxon>
        <taxon>Bacillati</taxon>
        <taxon>Bacillota</taxon>
        <taxon>Clostridia</taxon>
        <taxon>Lachnospirales</taxon>
        <taxon>Lachnospiraceae</taxon>
    </lineage>
</organism>
<evidence type="ECO:0000256" key="6">
    <source>
        <dbReference type="SAM" id="Phobius"/>
    </source>
</evidence>
<keyword evidence="6" id="KW-0812">Transmembrane</keyword>
<dbReference type="Gene3D" id="3.80.10.10">
    <property type="entry name" value="Ribonuclease Inhibitor"/>
    <property type="match status" value="3"/>
</dbReference>
<dbReference type="Gene3D" id="2.60.40.10">
    <property type="entry name" value="Immunoglobulins"/>
    <property type="match status" value="1"/>
</dbReference>
<comment type="caution">
    <text evidence="8">The sequence shown here is derived from an EMBL/GenBank/DDBJ whole genome shotgun (WGS) entry which is preliminary data.</text>
</comment>
<dbReference type="SUPFAM" id="SSF52058">
    <property type="entry name" value="L domain-like"/>
    <property type="match status" value="1"/>
</dbReference>
<dbReference type="InterPro" id="IPR013783">
    <property type="entry name" value="Ig-like_fold"/>
</dbReference>
<keyword evidence="4" id="KW-0572">Peptidoglycan-anchor</keyword>
<dbReference type="PANTHER" id="PTHR45661">
    <property type="entry name" value="SURFACE ANTIGEN"/>
    <property type="match status" value="1"/>
</dbReference>
<keyword evidence="2" id="KW-0964">Secreted</keyword>
<name>C0C4C1_9FIRM</name>
<sequence>MGEAADQNSLIRSDEGGIHMKKAKKSILALLLAVMMLFSLAPAPVFATGADDAPTGSSTQTKASEGAPSDVGSGAPDIITSEQQTDGAQTGAQFDQSGTVDLNRYDSFEEAASAQTNEPRTQYTTLKITGKTNRDTWTTDDRNYFRTNFSRVAELDLGNFTGTFGERAFEKSSIEKVRLPADVSIPIYMFSGCKSLATLSVGSNLPASGVIDLTGFTAAYSDRAFEDCTSIKEVKLPADVAIANAMFSGCKSLATLSVAGNINAQGGVIDLTGFTATYGGGAFRACDSIKEVKLPADVAIGDYMFYGCGSLATLSVEGNINAQGGVIDLTGFTAAYGDDAFRDCISITEARLPDAAISQEVFIGCTNLDVLMFYGAGAPGVGFKAFSGVHDGGTLYYPQGGMDYTKGTFGAPDLANWDFIEAFGPEVVTQPSAQTGTVGQTAAFQFAVSGAPLAFRWQQSVNNGSWTDLADGGGYAGTATDMLIIDNLQQEQNGYKFRCVASNYGNYSADVISKAVTLTVSAEPALQPPAAPYDKAAPGDLVFTYTGAIAGPDVGVSAQFTYLPTGEVSTNLPPESRTGAGDGFVYTPDVGVTFPLALMQQHASPNGSGVAGLRTGRYRLDLTVMLADGVSKVYSAEFEIIDSTPVPVPKPGSTIPQTGDTANPLSWLLIILAALAVCASLLLYRKRRAKDSKATGIPRKR</sequence>
<dbReference type="Pfam" id="PF13306">
    <property type="entry name" value="LRR_5"/>
    <property type="match status" value="2"/>
</dbReference>
<evidence type="ECO:0000259" key="7">
    <source>
        <dbReference type="PROSITE" id="PS50835"/>
    </source>
</evidence>
<reference evidence="8" key="2">
    <citation type="submission" date="2013-06" db="EMBL/GenBank/DDBJ databases">
        <title>Draft genome sequence of Clostridium hylemonae (DSM 15053).</title>
        <authorList>
            <person name="Sudarsanam P."/>
            <person name="Ley R."/>
            <person name="Guruge J."/>
            <person name="Turnbaugh P.J."/>
            <person name="Mahowald M."/>
            <person name="Liep D."/>
            <person name="Gordon J."/>
        </authorList>
    </citation>
    <scope>NUCLEOTIDE SEQUENCE</scope>
    <source>
        <strain evidence="8">DSM 15053</strain>
    </source>
</reference>
<dbReference type="Pfam" id="PF00746">
    <property type="entry name" value="Gram_pos_anchor"/>
    <property type="match status" value="1"/>
</dbReference>
<dbReference type="eggNOG" id="COG4886">
    <property type="taxonomic scope" value="Bacteria"/>
</dbReference>
<feature type="region of interest" description="Disordered" evidence="5">
    <location>
        <begin position="51"/>
        <end position="96"/>
    </location>
</feature>
<accession>C0C4C1</accession>
<dbReference type="NCBIfam" id="TIGR01167">
    <property type="entry name" value="LPXTG_anchor"/>
    <property type="match status" value="1"/>
</dbReference>
<dbReference type="InterPro" id="IPR019931">
    <property type="entry name" value="LPXTG_anchor"/>
</dbReference>
<keyword evidence="1" id="KW-0134">Cell wall</keyword>
<keyword evidence="3" id="KW-0732">Signal</keyword>
<evidence type="ECO:0000256" key="5">
    <source>
        <dbReference type="SAM" id="MobiDB-lite"/>
    </source>
</evidence>
<proteinExistence type="predicted"/>
<dbReference type="InterPro" id="IPR036179">
    <property type="entry name" value="Ig-like_dom_sf"/>
</dbReference>
<dbReference type="SMART" id="SM00409">
    <property type="entry name" value="IG"/>
    <property type="match status" value="1"/>
</dbReference>
<evidence type="ECO:0000313" key="8">
    <source>
        <dbReference type="EMBL" id="EEG72914.1"/>
    </source>
</evidence>
<dbReference type="InterPro" id="IPR003599">
    <property type="entry name" value="Ig_sub"/>
</dbReference>
<reference evidence="8" key="1">
    <citation type="submission" date="2009-02" db="EMBL/GenBank/DDBJ databases">
        <authorList>
            <person name="Fulton L."/>
            <person name="Clifton S."/>
            <person name="Fulton B."/>
            <person name="Xu J."/>
            <person name="Minx P."/>
            <person name="Pepin K.H."/>
            <person name="Johnson M."/>
            <person name="Bhonagiri V."/>
            <person name="Nash W.E."/>
            <person name="Mardis E.R."/>
            <person name="Wilson R.K."/>
        </authorList>
    </citation>
    <scope>NUCLEOTIDE SEQUENCE [LARGE SCALE GENOMIC DNA]</scope>
    <source>
        <strain evidence="8">DSM 15053</strain>
    </source>
</reference>
<dbReference type="SUPFAM" id="SSF48726">
    <property type="entry name" value="Immunoglobulin"/>
    <property type="match status" value="1"/>
</dbReference>
<gene>
    <name evidence="8" type="ORF">CLOHYLEM_06937</name>
</gene>
<keyword evidence="9" id="KW-1185">Reference proteome</keyword>
<keyword evidence="6" id="KW-0472">Membrane</keyword>
<dbReference type="STRING" id="553973.CLOHYLEM_06937"/>
<dbReference type="PANTHER" id="PTHR45661:SF3">
    <property type="entry name" value="IG-LIKE DOMAIN-CONTAINING PROTEIN"/>
    <property type="match status" value="1"/>
</dbReference>
<protein>
    <submittedName>
        <fullName evidence="8">LPXTG-motif cell wall anchor domain protein</fullName>
    </submittedName>
</protein>
<dbReference type="InterPro" id="IPR026906">
    <property type="entry name" value="LRR_5"/>
</dbReference>
<keyword evidence="6" id="KW-1133">Transmembrane helix</keyword>
<evidence type="ECO:0000256" key="2">
    <source>
        <dbReference type="ARBA" id="ARBA00022525"/>
    </source>
</evidence>
<dbReference type="EMBL" id="ABYI02000034">
    <property type="protein sequence ID" value="EEG72914.1"/>
    <property type="molecule type" value="Genomic_DNA"/>
</dbReference>
<dbReference type="AlphaFoldDB" id="C0C4C1"/>
<evidence type="ECO:0000256" key="1">
    <source>
        <dbReference type="ARBA" id="ARBA00022512"/>
    </source>
</evidence>
<dbReference type="Proteomes" id="UP000004893">
    <property type="component" value="Unassembled WGS sequence"/>
</dbReference>
<dbReference type="InterPro" id="IPR032675">
    <property type="entry name" value="LRR_dom_sf"/>
</dbReference>
<evidence type="ECO:0000256" key="3">
    <source>
        <dbReference type="ARBA" id="ARBA00022729"/>
    </source>
</evidence>
<evidence type="ECO:0000256" key="4">
    <source>
        <dbReference type="ARBA" id="ARBA00023088"/>
    </source>
</evidence>
<dbReference type="HOGENOM" id="CLU_393154_0_0_9"/>
<evidence type="ECO:0000313" key="9">
    <source>
        <dbReference type="Proteomes" id="UP000004893"/>
    </source>
</evidence>
<dbReference type="InterPro" id="IPR053139">
    <property type="entry name" value="Surface_bspA-like"/>
</dbReference>
<dbReference type="PROSITE" id="PS50835">
    <property type="entry name" value="IG_LIKE"/>
    <property type="match status" value="1"/>
</dbReference>
<feature type="domain" description="Ig-like" evidence="7">
    <location>
        <begin position="425"/>
        <end position="517"/>
    </location>
</feature>
<dbReference type="InterPro" id="IPR007110">
    <property type="entry name" value="Ig-like_dom"/>
</dbReference>
<dbReference type="RefSeq" id="WP_006444293.1">
    <property type="nucleotide sequence ID" value="NZ_GG657760.1"/>
</dbReference>
<feature type="transmembrane region" description="Helical" evidence="6">
    <location>
        <begin position="665"/>
        <end position="684"/>
    </location>
</feature>
<feature type="compositionally biased region" description="Polar residues" evidence="5">
    <location>
        <begin position="80"/>
        <end position="96"/>
    </location>
</feature>